<evidence type="ECO:0000313" key="3">
    <source>
        <dbReference type="EMBL" id="PIP24492.1"/>
    </source>
</evidence>
<dbReference type="InterPro" id="IPR011856">
    <property type="entry name" value="tRNA_endonuc-like_dom_sf"/>
</dbReference>
<sequence>MNSKQLGDLGEKIASRYLENKGYRILDKNYSTNFNSGPKRGEIDIIARKDNVISFIEVKTLQQVQGEPFRPEDKVNWLKQKKLIKTAQFWLMAKKVPLDKKWQIDVVAIKIDSDNNLAKIQHFKNAVFS</sequence>
<evidence type="ECO:0000256" key="1">
    <source>
        <dbReference type="ARBA" id="ARBA00006738"/>
    </source>
</evidence>
<reference evidence="3 4" key="1">
    <citation type="submission" date="2017-09" db="EMBL/GenBank/DDBJ databases">
        <title>Depth-based differentiation of microbial function through sediment-hosted aquifers and enrichment of novel symbionts in the deep terrestrial subsurface.</title>
        <authorList>
            <person name="Probst A.J."/>
            <person name="Ladd B."/>
            <person name="Jarett J.K."/>
            <person name="Geller-Mcgrath D.E."/>
            <person name="Sieber C.M."/>
            <person name="Emerson J.B."/>
            <person name="Anantharaman K."/>
            <person name="Thomas B.C."/>
            <person name="Malmstrom R."/>
            <person name="Stieglmeier M."/>
            <person name="Klingl A."/>
            <person name="Woyke T."/>
            <person name="Ryan C.M."/>
            <person name="Banfield J.F."/>
        </authorList>
    </citation>
    <scope>NUCLEOTIDE SEQUENCE [LARGE SCALE GENOMIC DNA]</scope>
    <source>
        <strain evidence="3">CG23_combo_of_CG06-09_8_20_14_all_37_18</strain>
    </source>
</reference>
<protein>
    <recommendedName>
        <fullName evidence="2">UPF0102 protein COX35_00390</fullName>
    </recommendedName>
</protein>
<dbReference type="SUPFAM" id="SSF52980">
    <property type="entry name" value="Restriction endonuclease-like"/>
    <property type="match status" value="1"/>
</dbReference>
<dbReference type="InterPro" id="IPR011335">
    <property type="entry name" value="Restrct_endonuc-II-like"/>
</dbReference>
<dbReference type="PANTHER" id="PTHR34039:SF1">
    <property type="entry name" value="UPF0102 PROTEIN YRAN"/>
    <property type="match status" value="1"/>
</dbReference>
<organism evidence="3 4">
    <name type="scientific">Candidatus Nealsonbacteria bacterium CG23_combo_of_CG06-09_8_20_14_all_37_18</name>
    <dbReference type="NCBI Taxonomy" id="1974720"/>
    <lineage>
        <taxon>Bacteria</taxon>
        <taxon>Candidatus Nealsoniibacteriota</taxon>
    </lineage>
</organism>
<proteinExistence type="inferred from homology"/>
<dbReference type="GO" id="GO:0003676">
    <property type="term" value="F:nucleic acid binding"/>
    <property type="evidence" value="ECO:0007669"/>
    <property type="project" value="InterPro"/>
</dbReference>
<accession>A0A2G9YZ54</accession>
<name>A0A2G9YZ54_9BACT</name>
<dbReference type="HAMAP" id="MF_00048">
    <property type="entry name" value="UPF0102"/>
    <property type="match status" value="1"/>
</dbReference>
<dbReference type="InterPro" id="IPR003509">
    <property type="entry name" value="UPF0102_YraN-like"/>
</dbReference>
<dbReference type="AlphaFoldDB" id="A0A2G9YZ54"/>
<dbReference type="CDD" id="cd20736">
    <property type="entry name" value="PoNe_Nuclease"/>
    <property type="match status" value="1"/>
</dbReference>
<dbReference type="EMBL" id="PCRQ01000015">
    <property type="protein sequence ID" value="PIP24492.1"/>
    <property type="molecule type" value="Genomic_DNA"/>
</dbReference>
<dbReference type="PANTHER" id="PTHR34039">
    <property type="entry name" value="UPF0102 PROTEIN YRAN"/>
    <property type="match status" value="1"/>
</dbReference>
<comment type="caution">
    <text evidence="3">The sequence shown here is derived from an EMBL/GenBank/DDBJ whole genome shotgun (WGS) entry which is preliminary data.</text>
</comment>
<dbReference type="Gene3D" id="3.40.1350.10">
    <property type="match status" value="1"/>
</dbReference>
<gene>
    <name evidence="3" type="ORF">COX35_00390</name>
</gene>
<dbReference type="Pfam" id="PF02021">
    <property type="entry name" value="UPF0102"/>
    <property type="match status" value="1"/>
</dbReference>
<comment type="similarity">
    <text evidence="1 2">Belongs to the UPF0102 family.</text>
</comment>
<dbReference type="Proteomes" id="UP000229952">
    <property type="component" value="Unassembled WGS sequence"/>
</dbReference>
<evidence type="ECO:0000256" key="2">
    <source>
        <dbReference type="HAMAP-Rule" id="MF_00048"/>
    </source>
</evidence>
<evidence type="ECO:0000313" key="4">
    <source>
        <dbReference type="Proteomes" id="UP000229952"/>
    </source>
</evidence>